<keyword evidence="2" id="KW-1185">Reference proteome</keyword>
<evidence type="ECO:0000313" key="1">
    <source>
        <dbReference type="EMBL" id="CTQ33594.1"/>
    </source>
</evidence>
<name>A0A0M6XUI5_9RHOB</name>
<sequence length="29" mass="3035">MLSLFHAGVPPGLKAVARLLLTKKGDDDA</sequence>
<protein>
    <submittedName>
        <fullName evidence="1">Uncharacterized protein</fullName>
    </submittedName>
</protein>
<reference evidence="1 2" key="1">
    <citation type="submission" date="2015-07" db="EMBL/GenBank/DDBJ databases">
        <authorList>
            <person name="Noorani M."/>
        </authorList>
    </citation>
    <scope>NUCLEOTIDE SEQUENCE [LARGE SCALE GENOMIC DNA]</scope>
    <source>
        <strain evidence="1 2">CECT 5088</strain>
    </source>
</reference>
<proteinExistence type="predicted"/>
<dbReference type="Proteomes" id="UP000048908">
    <property type="component" value="Unassembled WGS sequence"/>
</dbReference>
<dbReference type="EMBL" id="CXPG01000020">
    <property type="protein sequence ID" value="CTQ33594.1"/>
    <property type="molecule type" value="Genomic_DNA"/>
</dbReference>
<accession>A0A0M6XUI5</accession>
<gene>
    <name evidence="1" type="ORF">JAN5088_02376</name>
</gene>
<dbReference type="AlphaFoldDB" id="A0A0M6XUI5"/>
<organism evidence="1 2">
    <name type="scientific">Jannaschia rubra</name>
    <dbReference type="NCBI Taxonomy" id="282197"/>
    <lineage>
        <taxon>Bacteria</taxon>
        <taxon>Pseudomonadati</taxon>
        <taxon>Pseudomonadota</taxon>
        <taxon>Alphaproteobacteria</taxon>
        <taxon>Rhodobacterales</taxon>
        <taxon>Roseobacteraceae</taxon>
        <taxon>Jannaschia</taxon>
    </lineage>
</organism>
<evidence type="ECO:0000313" key="2">
    <source>
        <dbReference type="Proteomes" id="UP000048908"/>
    </source>
</evidence>